<dbReference type="Pfam" id="PF00149">
    <property type="entry name" value="Metallophos"/>
    <property type="match status" value="1"/>
</dbReference>
<feature type="domain" description="Calcineurin-like phosphoesterase" evidence="4">
    <location>
        <begin position="180"/>
        <end position="360"/>
    </location>
</feature>
<dbReference type="Proteomes" id="UP000642920">
    <property type="component" value="Unassembled WGS sequence"/>
</dbReference>
<proteinExistence type="predicted"/>
<name>A0A937A8H8_9BACT</name>
<organism evidence="5 6">
    <name type="scientific">Marivirga atlantica</name>
    <dbReference type="NCBI Taxonomy" id="1548457"/>
    <lineage>
        <taxon>Bacteria</taxon>
        <taxon>Pseudomonadati</taxon>
        <taxon>Bacteroidota</taxon>
        <taxon>Cytophagia</taxon>
        <taxon>Cytophagales</taxon>
        <taxon>Marivirgaceae</taxon>
        <taxon>Marivirga</taxon>
    </lineage>
</organism>
<dbReference type="GO" id="GO:0016020">
    <property type="term" value="C:membrane"/>
    <property type="evidence" value="ECO:0007669"/>
    <property type="project" value="GOC"/>
</dbReference>
<keyword evidence="1" id="KW-0479">Metal-binding</keyword>
<dbReference type="InterPro" id="IPR051158">
    <property type="entry name" value="Metallophosphoesterase_sf"/>
</dbReference>
<evidence type="ECO:0000256" key="3">
    <source>
        <dbReference type="SAM" id="Phobius"/>
    </source>
</evidence>
<dbReference type="AlphaFoldDB" id="A0A937A8H8"/>
<keyword evidence="3" id="KW-0812">Transmembrane</keyword>
<keyword evidence="6" id="KW-1185">Reference proteome</keyword>
<accession>A0A937A8H8</accession>
<evidence type="ECO:0000313" key="6">
    <source>
        <dbReference type="Proteomes" id="UP000642920"/>
    </source>
</evidence>
<dbReference type="Gene3D" id="3.60.21.10">
    <property type="match status" value="1"/>
</dbReference>
<evidence type="ECO:0000256" key="2">
    <source>
        <dbReference type="ARBA" id="ARBA00022801"/>
    </source>
</evidence>
<dbReference type="PANTHER" id="PTHR31302:SF31">
    <property type="entry name" value="PHOSPHODIESTERASE YAEI"/>
    <property type="match status" value="1"/>
</dbReference>
<dbReference type="SUPFAM" id="SSF56300">
    <property type="entry name" value="Metallo-dependent phosphatases"/>
    <property type="match status" value="1"/>
</dbReference>
<sequence>MSKIILIPIVTIIFLLLDFYVYQALKLTIQNVTGIWRIVAIYGYWGFTALTIACFWLYHFGNPDNYSRVFRSFLLVIVFMNYFSKFIAALVLLLGDIFRLGQLGYYKLQELISSDKAAVSEVSKGSKISRSEFVAKSALIAGALPFAAMSFGIISGAHDYRIRRKSITIKGLPKAWDGVKIGQLSDIHSGSFWNKTAVQGGVDMLLKEKPDLVLFTGDLVNNEAKEVVDYVPIFSKVKADLGVFSTLGNHDYGDYKSWPSEAVKRQNLENLMEAHKLMGWDLLNNENRILQVDNEPLAILGVENWGAGRFAKYGDLSKAYAGTEEYPAKILLSHDPSHWDAQVRKSYPDIDLMLSGHTHGFQFGVELGDFQWSPAQYAYKQWAGLYQQGDQSIYVNRGYGYLGYPGRIGMPPEITILELRSA</sequence>
<dbReference type="CDD" id="cd07385">
    <property type="entry name" value="MPP_YkuE_C"/>
    <property type="match status" value="1"/>
</dbReference>
<evidence type="ECO:0000313" key="5">
    <source>
        <dbReference type="EMBL" id="MBL0765727.1"/>
    </source>
</evidence>
<dbReference type="GO" id="GO:0046872">
    <property type="term" value="F:metal ion binding"/>
    <property type="evidence" value="ECO:0007669"/>
    <property type="project" value="UniProtKB-KW"/>
</dbReference>
<protein>
    <submittedName>
        <fullName evidence="5">Metallophosphoesterase</fullName>
    </submittedName>
</protein>
<keyword evidence="3" id="KW-0472">Membrane</keyword>
<dbReference type="PANTHER" id="PTHR31302">
    <property type="entry name" value="TRANSMEMBRANE PROTEIN WITH METALLOPHOSPHOESTERASE DOMAIN-RELATED"/>
    <property type="match status" value="1"/>
</dbReference>
<dbReference type="InterPro" id="IPR029052">
    <property type="entry name" value="Metallo-depent_PP-like"/>
</dbReference>
<feature type="transmembrane region" description="Helical" evidence="3">
    <location>
        <begin position="70"/>
        <end position="94"/>
    </location>
</feature>
<dbReference type="RefSeq" id="WP_201920907.1">
    <property type="nucleotide sequence ID" value="NZ_JAERQG010000002.1"/>
</dbReference>
<gene>
    <name evidence="5" type="ORF">JKP34_10730</name>
</gene>
<feature type="transmembrane region" description="Helical" evidence="3">
    <location>
        <begin position="6"/>
        <end position="22"/>
    </location>
</feature>
<dbReference type="EMBL" id="JAERQG010000002">
    <property type="protein sequence ID" value="MBL0765727.1"/>
    <property type="molecule type" value="Genomic_DNA"/>
</dbReference>
<dbReference type="GO" id="GO:0008758">
    <property type="term" value="F:UDP-2,3-diacylglucosamine hydrolase activity"/>
    <property type="evidence" value="ECO:0007669"/>
    <property type="project" value="TreeGrafter"/>
</dbReference>
<feature type="transmembrane region" description="Helical" evidence="3">
    <location>
        <begin position="34"/>
        <end position="58"/>
    </location>
</feature>
<evidence type="ECO:0000256" key="1">
    <source>
        <dbReference type="ARBA" id="ARBA00022723"/>
    </source>
</evidence>
<reference evidence="5" key="1">
    <citation type="submission" date="2021-01" db="EMBL/GenBank/DDBJ databases">
        <title>Marivirga sp. nov., isolated from intertidal surface sediments.</title>
        <authorList>
            <person name="Zhang M."/>
        </authorList>
    </citation>
    <scope>NUCLEOTIDE SEQUENCE</scope>
    <source>
        <strain evidence="5">SM1354</strain>
    </source>
</reference>
<evidence type="ECO:0000259" key="4">
    <source>
        <dbReference type="Pfam" id="PF00149"/>
    </source>
</evidence>
<keyword evidence="2" id="KW-0378">Hydrolase</keyword>
<feature type="transmembrane region" description="Helical" evidence="3">
    <location>
        <begin position="133"/>
        <end position="154"/>
    </location>
</feature>
<comment type="caution">
    <text evidence="5">The sequence shown here is derived from an EMBL/GenBank/DDBJ whole genome shotgun (WGS) entry which is preliminary data.</text>
</comment>
<keyword evidence="3" id="KW-1133">Transmembrane helix</keyword>
<dbReference type="GO" id="GO:0009245">
    <property type="term" value="P:lipid A biosynthetic process"/>
    <property type="evidence" value="ECO:0007669"/>
    <property type="project" value="TreeGrafter"/>
</dbReference>
<dbReference type="InterPro" id="IPR004843">
    <property type="entry name" value="Calcineurin-like_PHP"/>
</dbReference>